<evidence type="ECO:0000256" key="1">
    <source>
        <dbReference type="ARBA" id="ARBA00001946"/>
    </source>
</evidence>
<protein>
    <recommendedName>
        <fullName evidence="7">Mab-21-like HhH/H2TH-like domain-containing protein</fullName>
    </recommendedName>
</protein>
<dbReference type="PANTHER" id="PTHR10656:SF42">
    <property type="entry name" value="CYCLIC GMP-AMP SYNTHASE-LIKE PROTEIN-RELATED"/>
    <property type="match status" value="1"/>
</dbReference>
<dbReference type="Pfam" id="PF20266">
    <property type="entry name" value="Mab-21_C"/>
    <property type="match status" value="1"/>
</dbReference>
<proteinExistence type="inferred from homology"/>
<keyword evidence="9" id="KW-1185">Reference proteome</keyword>
<dbReference type="GO" id="GO:0046872">
    <property type="term" value="F:metal ion binding"/>
    <property type="evidence" value="ECO:0007669"/>
    <property type="project" value="UniProtKB-KW"/>
</dbReference>
<dbReference type="OMA" id="HLCDEQV"/>
<dbReference type="PANTHER" id="PTHR10656">
    <property type="entry name" value="CELL FATE DETERMINING PROTEIN MAB21-RELATED"/>
    <property type="match status" value="1"/>
</dbReference>
<evidence type="ECO:0000313" key="9">
    <source>
        <dbReference type="Proteomes" id="UP000887568"/>
    </source>
</evidence>
<evidence type="ECO:0000256" key="2">
    <source>
        <dbReference type="ARBA" id="ARBA00008307"/>
    </source>
</evidence>
<dbReference type="OrthoDB" id="6054650at2759"/>
<comment type="similarity">
    <text evidence="2">Belongs to the mab-21 family.</text>
</comment>
<accession>A0A914BE42</accession>
<dbReference type="Gene3D" id="3.30.460.90">
    <property type="match status" value="1"/>
</dbReference>
<reference evidence="8" key="1">
    <citation type="submission" date="2022-11" db="UniProtKB">
        <authorList>
            <consortium name="EnsemblMetazoa"/>
        </authorList>
    </citation>
    <scope>IDENTIFICATION</scope>
</reference>
<evidence type="ECO:0000256" key="6">
    <source>
        <dbReference type="ARBA" id="ARBA00022842"/>
    </source>
</evidence>
<dbReference type="AlphaFoldDB" id="A0A914BE42"/>
<feature type="domain" description="Mab-21-like HhH/H2TH-like" evidence="7">
    <location>
        <begin position="273"/>
        <end position="363"/>
    </location>
</feature>
<keyword evidence="4" id="KW-0548">Nucleotidyltransferase</keyword>
<name>A0A914BE42_PATMI</name>
<keyword evidence="6" id="KW-0460">Magnesium</keyword>
<dbReference type="Proteomes" id="UP000887568">
    <property type="component" value="Unplaced"/>
</dbReference>
<evidence type="ECO:0000313" key="8">
    <source>
        <dbReference type="EnsemblMetazoa" id="XP_038073697.1"/>
    </source>
</evidence>
<keyword evidence="3" id="KW-0808">Transferase</keyword>
<evidence type="ECO:0000259" key="7">
    <source>
        <dbReference type="Pfam" id="PF20266"/>
    </source>
</evidence>
<dbReference type="InterPro" id="IPR046906">
    <property type="entry name" value="Mab-21_HhH/H2TH-like"/>
</dbReference>
<dbReference type="Gene3D" id="1.10.1410.40">
    <property type="match status" value="1"/>
</dbReference>
<dbReference type="InterPro" id="IPR024810">
    <property type="entry name" value="MAB21L/cGLR"/>
</dbReference>
<evidence type="ECO:0000256" key="5">
    <source>
        <dbReference type="ARBA" id="ARBA00022723"/>
    </source>
</evidence>
<sequence length="383" mass="44030">MFTRVDPAQKSDKYFLRQRWDESPAVSQQTDAMKGSTIRDALEDFYTREVEIPATLSEIRKAKLDQILPGLVARIQRNTSRVRCLEPIYVGSVAEELNTRQGSDLNIILPLSVVGTVTPVPAAHQPGMYELRLPRLFNIKEVNEDRWVGWRGDRDCLSPVLANKMFRKFITKWHEVRQHTGTVVEPKTAGKTSPVRVVTTLSEAEIDPQDKILSIELIPGIAIGRKSSGDRRLFVAKDFNLATDPCCDLLWTIVTYENERTLLSKVNKADDGCRLRALKILKALRCKDETLAQLTTYQMKHALLHLCDEQVDQTHWQRRKLEQCFVEILRKLAEFVAQKELPHFFVEKVNLMEGIPERTLAKLESRFKVLSRREKELGRLLNK</sequence>
<dbReference type="GO" id="GO:0016779">
    <property type="term" value="F:nucleotidyltransferase activity"/>
    <property type="evidence" value="ECO:0007669"/>
    <property type="project" value="UniProtKB-KW"/>
</dbReference>
<dbReference type="SMART" id="SM01265">
    <property type="entry name" value="Mab-21"/>
    <property type="match status" value="1"/>
</dbReference>
<dbReference type="RefSeq" id="XP_038073697.1">
    <property type="nucleotide sequence ID" value="XM_038217769.1"/>
</dbReference>
<evidence type="ECO:0000256" key="4">
    <source>
        <dbReference type="ARBA" id="ARBA00022695"/>
    </source>
</evidence>
<organism evidence="8 9">
    <name type="scientific">Patiria miniata</name>
    <name type="common">Bat star</name>
    <name type="synonym">Asterina miniata</name>
    <dbReference type="NCBI Taxonomy" id="46514"/>
    <lineage>
        <taxon>Eukaryota</taxon>
        <taxon>Metazoa</taxon>
        <taxon>Echinodermata</taxon>
        <taxon>Eleutherozoa</taxon>
        <taxon>Asterozoa</taxon>
        <taxon>Asteroidea</taxon>
        <taxon>Valvatacea</taxon>
        <taxon>Valvatida</taxon>
        <taxon>Asterinidae</taxon>
        <taxon>Patiria</taxon>
    </lineage>
</organism>
<dbReference type="EnsemblMetazoa" id="XM_038217769.1">
    <property type="protein sequence ID" value="XP_038073697.1"/>
    <property type="gene ID" value="LOC119741855"/>
</dbReference>
<dbReference type="GeneID" id="119741855"/>
<keyword evidence="5" id="KW-0479">Metal-binding</keyword>
<evidence type="ECO:0000256" key="3">
    <source>
        <dbReference type="ARBA" id="ARBA00022679"/>
    </source>
</evidence>
<comment type="cofactor">
    <cofactor evidence="1">
        <name>Mg(2+)</name>
        <dbReference type="ChEBI" id="CHEBI:18420"/>
    </cofactor>
</comment>